<proteinExistence type="predicted"/>
<dbReference type="OrthoDB" id="9782128at2"/>
<dbReference type="PANTHER" id="PTHR48100:SF1">
    <property type="entry name" value="HISTIDINE PHOSPHATASE FAMILY PROTEIN-RELATED"/>
    <property type="match status" value="1"/>
</dbReference>
<dbReference type="GO" id="GO:0005737">
    <property type="term" value="C:cytoplasm"/>
    <property type="evidence" value="ECO:0007669"/>
    <property type="project" value="TreeGrafter"/>
</dbReference>
<dbReference type="Gene3D" id="3.40.50.1240">
    <property type="entry name" value="Phosphoglycerate mutase-like"/>
    <property type="match status" value="1"/>
</dbReference>
<sequence>MSDACHIYLIRHGATAHNLLDPPRMQGRHIDEPLTELGQSQAAQAAVALQSKPLAAVYASPLRRAMETAQAIAGAHRLDPTALEGLAEADVGRWEDRAWVEIAQNDKEAYLGFRNDPVAQGYPDGEDLGTVYERVAEAIDQVASQHLGQVIAVVAHSVVNRVYLGGLLGVPFALRRKIPQDNCNYSLVKWTTKKQSVVTVNAVHHLES</sequence>
<dbReference type="InterPro" id="IPR029033">
    <property type="entry name" value="His_PPase_superfam"/>
</dbReference>
<evidence type="ECO:0000313" key="2">
    <source>
        <dbReference type="Proteomes" id="UP000315750"/>
    </source>
</evidence>
<dbReference type="EC" id="3.1.3.3" evidence="1"/>
<dbReference type="AlphaFoldDB" id="A0A518AMB9"/>
<dbReference type="GO" id="GO:0016791">
    <property type="term" value="F:phosphatase activity"/>
    <property type="evidence" value="ECO:0007669"/>
    <property type="project" value="TreeGrafter"/>
</dbReference>
<protein>
    <submittedName>
        <fullName evidence="1">Phosphoserine phosphatase 1</fullName>
        <ecNumber evidence="1">3.1.3.3</ecNumber>
    </submittedName>
</protein>
<name>A0A518AMB9_9BACT</name>
<dbReference type="SUPFAM" id="SSF53254">
    <property type="entry name" value="Phosphoglycerate mutase-like"/>
    <property type="match status" value="1"/>
</dbReference>
<dbReference type="Pfam" id="PF00300">
    <property type="entry name" value="His_Phos_1"/>
    <property type="match status" value="1"/>
</dbReference>
<gene>
    <name evidence="1" type="primary">pspA_2</name>
    <name evidence="1" type="ORF">Pan181_20690</name>
</gene>
<dbReference type="InterPro" id="IPR050275">
    <property type="entry name" value="PGM_Phosphatase"/>
</dbReference>
<reference evidence="1 2" key="1">
    <citation type="submission" date="2019-02" db="EMBL/GenBank/DDBJ databases">
        <title>Deep-cultivation of Planctomycetes and their phenomic and genomic characterization uncovers novel biology.</title>
        <authorList>
            <person name="Wiegand S."/>
            <person name="Jogler M."/>
            <person name="Boedeker C."/>
            <person name="Pinto D."/>
            <person name="Vollmers J."/>
            <person name="Rivas-Marin E."/>
            <person name="Kohn T."/>
            <person name="Peeters S.H."/>
            <person name="Heuer A."/>
            <person name="Rast P."/>
            <person name="Oberbeckmann S."/>
            <person name="Bunk B."/>
            <person name="Jeske O."/>
            <person name="Meyerdierks A."/>
            <person name="Storesund J.E."/>
            <person name="Kallscheuer N."/>
            <person name="Luecker S."/>
            <person name="Lage O.M."/>
            <person name="Pohl T."/>
            <person name="Merkel B.J."/>
            <person name="Hornburger P."/>
            <person name="Mueller R.-W."/>
            <person name="Bruemmer F."/>
            <person name="Labrenz M."/>
            <person name="Spormann A.M."/>
            <person name="Op den Camp H."/>
            <person name="Overmann J."/>
            <person name="Amann R."/>
            <person name="Jetten M.S.M."/>
            <person name="Mascher T."/>
            <person name="Medema M.H."/>
            <person name="Devos D.P."/>
            <person name="Kaster A.-K."/>
            <person name="Ovreas L."/>
            <person name="Rohde M."/>
            <person name="Galperin M.Y."/>
            <person name="Jogler C."/>
        </authorList>
    </citation>
    <scope>NUCLEOTIDE SEQUENCE [LARGE SCALE GENOMIC DNA]</scope>
    <source>
        <strain evidence="1 2">Pan181</strain>
    </source>
</reference>
<dbReference type="Proteomes" id="UP000315750">
    <property type="component" value="Chromosome"/>
</dbReference>
<dbReference type="CDD" id="cd07067">
    <property type="entry name" value="HP_PGM_like"/>
    <property type="match status" value="1"/>
</dbReference>
<organism evidence="1 2">
    <name type="scientific">Aeoliella mucimassa</name>
    <dbReference type="NCBI Taxonomy" id="2527972"/>
    <lineage>
        <taxon>Bacteria</taxon>
        <taxon>Pseudomonadati</taxon>
        <taxon>Planctomycetota</taxon>
        <taxon>Planctomycetia</taxon>
        <taxon>Pirellulales</taxon>
        <taxon>Lacipirellulaceae</taxon>
        <taxon>Aeoliella</taxon>
    </lineage>
</organism>
<dbReference type="EMBL" id="CP036278">
    <property type="protein sequence ID" value="QDU55872.1"/>
    <property type="molecule type" value="Genomic_DNA"/>
</dbReference>
<dbReference type="PANTHER" id="PTHR48100">
    <property type="entry name" value="BROAD-SPECIFICITY PHOSPHATASE YOR283W-RELATED"/>
    <property type="match status" value="1"/>
</dbReference>
<keyword evidence="2" id="KW-1185">Reference proteome</keyword>
<accession>A0A518AMB9</accession>
<evidence type="ECO:0000313" key="1">
    <source>
        <dbReference type="EMBL" id="QDU55872.1"/>
    </source>
</evidence>
<dbReference type="InterPro" id="IPR013078">
    <property type="entry name" value="His_Pase_superF_clade-1"/>
</dbReference>
<dbReference type="KEGG" id="amuc:Pan181_20690"/>
<keyword evidence="1" id="KW-0378">Hydrolase</keyword>
<dbReference type="RefSeq" id="WP_145246667.1">
    <property type="nucleotide sequence ID" value="NZ_CP036278.1"/>
</dbReference>
<dbReference type="SMART" id="SM00855">
    <property type="entry name" value="PGAM"/>
    <property type="match status" value="1"/>
</dbReference>